<reference evidence="7" key="1">
    <citation type="submission" date="2022-09" db="EMBL/GenBank/DDBJ databases">
        <title>Fusarium specimens isolated from Avocado Roots.</title>
        <authorList>
            <person name="Stajich J."/>
            <person name="Roper C."/>
            <person name="Heimlech-Rivalta G."/>
        </authorList>
    </citation>
    <scope>NUCLEOTIDE SEQUENCE</scope>
    <source>
        <strain evidence="7">CF00136</strain>
    </source>
</reference>
<organism evidence="7 8">
    <name type="scientific">Fusarium torreyae</name>
    <dbReference type="NCBI Taxonomy" id="1237075"/>
    <lineage>
        <taxon>Eukaryota</taxon>
        <taxon>Fungi</taxon>
        <taxon>Dikarya</taxon>
        <taxon>Ascomycota</taxon>
        <taxon>Pezizomycotina</taxon>
        <taxon>Sordariomycetes</taxon>
        <taxon>Hypocreomycetidae</taxon>
        <taxon>Hypocreales</taxon>
        <taxon>Nectriaceae</taxon>
        <taxon>Fusarium</taxon>
    </lineage>
</organism>
<dbReference type="EMBL" id="JAOQAZ010000043">
    <property type="protein sequence ID" value="KAJ4246258.1"/>
    <property type="molecule type" value="Genomic_DNA"/>
</dbReference>
<comment type="subcellular location">
    <subcellularLocation>
        <location evidence="1">Nucleus</location>
    </subcellularLocation>
</comment>
<keyword evidence="3" id="KW-0805">Transcription regulation</keyword>
<evidence type="ECO:0000259" key="6">
    <source>
        <dbReference type="SMART" id="SM00906"/>
    </source>
</evidence>
<dbReference type="InterPro" id="IPR007219">
    <property type="entry name" value="XnlR_reg_dom"/>
</dbReference>
<dbReference type="PANTHER" id="PTHR47338">
    <property type="entry name" value="ZN(II)2CYS6 TRANSCRIPTION FACTOR (EUROFUNG)-RELATED"/>
    <property type="match status" value="1"/>
</dbReference>
<dbReference type="GO" id="GO:0005634">
    <property type="term" value="C:nucleus"/>
    <property type="evidence" value="ECO:0007669"/>
    <property type="project" value="UniProtKB-SubCell"/>
</dbReference>
<dbReference type="SMART" id="SM00906">
    <property type="entry name" value="Fungal_trans"/>
    <property type="match status" value="1"/>
</dbReference>
<dbReference type="Pfam" id="PF04082">
    <property type="entry name" value="Fungal_trans"/>
    <property type="match status" value="1"/>
</dbReference>
<dbReference type="PANTHER" id="PTHR47338:SF10">
    <property type="entry name" value="TRANSCRIPTION FACTOR DOMAIN-CONTAINING PROTEIN-RELATED"/>
    <property type="match status" value="1"/>
</dbReference>
<dbReference type="InterPro" id="IPR050815">
    <property type="entry name" value="TF_fung"/>
</dbReference>
<feature type="domain" description="Xylanolytic transcriptional activator regulatory" evidence="6">
    <location>
        <begin position="63"/>
        <end position="146"/>
    </location>
</feature>
<proteinExistence type="predicted"/>
<name>A0A9W8RK64_9HYPO</name>
<dbReference type="CDD" id="cd12148">
    <property type="entry name" value="fungal_TF_MHR"/>
    <property type="match status" value="1"/>
</dbReference>
<dbReference type="AlphaFoldDB" id="A0A9W8RK64"/>
<keyword evidence="5" id="KW-0539">Nucleus</keyword>
<dbReference type="OrthoDB" id="3037908at2759"/>
<dbReference type="Proteomes" id="UP001152049">
    <property type="component" value="Unassembled WGS sequence"/>
</dbReference>
<comment type="caution">
    <text evidence="7">The sequence shown here is derived from an EMBL/GenBank/DDBJ whole genome shotgun (WGS) entry which is preliminary data.</text>
</comment>
<sequence length="417" mass="46611">MARAAFVSPDHKHLAEPFYLRARCYLEADEQKGEGEYFISLAHAQCCILLSHFEVRNLWFSRSSMSTSKAVRLSQILGLHQLDNRDNSNRSMTLPPPKDWCEQEERRRTLWAIYCGDKNTSGTTGWPSLMDVKRISALVPASEEAFQLGIEEPSVTLSHLLNGDDKICRASPFACRIIAAHLFHECLERTYQDIQDPDPDPADIHNGDFYKHHDVLDPGLTTAYVTLPDTLHTSQHSQEAITTNLQRHTASIFIHRIGSAQAKKHNIPVEILAGTRARLPPAADAIFDIIASLANVSTMFRNPVVSFAAYVAAYVFLEDYTNTQNRDSEMKVTGITDLMITIGHEDPVTAAGAVQLAFQLRRHGIDPSAVNKVQGLMAKMGLKGPVMGWHKYEEEVVFCPFEVPWGPAPPVLRSEHT</sequence>
<evidence type="ECO:0000256" key="3">
    <source>
        <dbReference type="ARBA" id="ARBA00023015"/>
    </source>
</evidence>
<accession>A0A9W8RK64</accession>
<dbReference type="GO" id="GO:0003677">
    <property type="term" value="F:DNA binding"/>
    <property type="evidence" value="ECO:0007669"/>
    <property type="project" value="InterPro"/>
</dbReference>
<evidence type="ECO:0000313" key="7">
    <source>
        <dbReference type="EMBL" id="KAJ4246258.1"/>
    </source>
</evidence>
<protein>
    <recommendedName>
        <fullName evidence="6">Xylanolytic transcriptional activator regulatory domain-containing protein</fullName>
    </recommendedName>
</protein>
<evidence type="ECO:0000313" key="8">
    <source>
        <dbReference type="Proteomes" id="UP001152049"/>
    </source>
</evidence>
<evidence type="ECO:0000256" key="2">
    <source>
        <dbReference type="ARBA" id="ARBA00022723"/>
    </source>
</evidence>
<evidence type="ECO:0000256" key="5">
    <source>
        <dbReference type="ARBA" id="ARBA00023242"/>
    </source>
</evidence>
<dbReference type="GO" id="GO:0006351">
    <property type="term" value="P:DNA-templated transcription"/>
    <property type="evidence" value="ECO:0007669"/>
    <property type="project" value="InterPro"/>
</dbReference>
<gene>
    <name evidence="7" type="ORF">NW762_013608</name>
</gene>
<evidence type="ECO:0000256" key="1">
    <source>
        <dbReference type="ARBA" id="ARBA00004123"/>
    </source>
</evidence>
<dbReference type="GO" id="GO:0008270">
    <property type="term" value="F:zinc ion binding"/>
    <property type="evidence" value="ECO:0007669"/>
    <property type="project" value="InterPro"/>
</dbReference>
<evidence type="ECO:0000256" key="4">
    <source>
        <dbReference type="ARBA" id="ARBA00023163"/>
    </source>
</evidence>
<keyword evidence="8" id="KW-1185">Reference proteome</keyword>
<dbReference type="GO" id="GO:0000981">
    <property type="term" value="F:DNA-binding transcription factor activity, RNA polymerase II-specific"/>
    <property type="evidence" value="ECO:0007669"/>
    <property type="project" value="InterPro"/>
</dbReference>
<keyword evidence="2" id="KW-0479">Metal-binding</keyword>
<keyword evidence="4" id="KW-0804">Transcription</keyword>